<dbReference type="Gene3D" id="1.10.10.10">
    <property type="entry name" value="Winged helix-like DNA-binding domain superfamily/Winged helix DNA-binding domain"/>
    <property type="match status" value="1"/>
</dbReference>
<feature type="domain" description="YgxA-like substrate binding" evidence="3">
    <location>
        <begin position="120"/>
        <end position="218"/>
    </location>
</feature>
<comment type="caution">
    <text evidence="4">The sequence shown here is derived from an EMBL/GenBank/DDBJ whole genome shotgun (WGS) entry which is preliminary data.</text>
</comment>
<dbReference type="EMBL" id="JACSQY010000006">
    <property type="protein sequence ID" value="MBD7908656.1"/>
    <property type="molecule type" value="Genomic_DNA"/>
</dbReference>
<dbReference type="InterPro" id="IPR029348">
    <property type="entry name" value="NTF-like"/>
</dbReference>
<evidence type="ECO:0008006" key="6">
    <source>
        <dbReference type="Google" id="ProtNLM"/>
    </source>
</evidence>
<accession>A0ABR8PKH3</accession>
<evidence type="ECO:0000313" key="5">
    <source>
        <dbReference type="Proteomes" id="UP000659496"/>
    </source>
</evidence>
<feature type="domain" description="YgxA-like helix-turn-helix" evidence="2">
    <location>
        <begin position="224"/>
        <end position="286"/>
    </location>
</feature>
<evidence type="ECO:0000259" key="2">
    <source>
        <dbReference type="Pfam" id="PF18576"/>
    </source>
</evidence>
<dbReference type="Gene3D" id="3.30.460.10">
    <property type="entry name" value="Beta Polymerase, domain 2"/>
    <property type="match status" value="1"/>
</dbReference>
<dbReference type="Gene3D" id="1.20.120.330">
    <property type="entry name" value="Nucleotidyltransferases domain 2"/>
    <property type="match status" value="1"/>
</dbReference>
<evidence type="ECO:0000259" key="3">
    <source>
        <dbReference type="Pfam" id="PF22339"/>
    </source>
</evidence>
<dbReference type="Pfam" id="PF22339">
    <property type="entry name" value="YgxA-like_sub_bind"/>
    <property type="match status" value="1"/>
</dbReference>
<keyword evidence="5" id="KW-1185">Reference proteome</keyword>
<reference evidence="4 5" key="1">
    <citation type="submission" date="2020-08" db="EMBL/GenBank/DDBJ databases">
        <title>A Genomic Blueprint of the Chicken Gut Microbiome.</title>
        <authorList>
            <person name="Gilroy R."/>
            <person name="Ravi A."/>
            <person name="Getino M."/>
            <person name="Pursley I."/>
            <person name="Horton D.L."/>
            <person name="Alikhan N.-F."/>
            <person name="Baker D."/>
            <person name="Gharbi K."/>
            <person name="Hall N."/>
            <person name="Watson M."/>
            <person name="Adriaenssens E.M."/>
            <person name="Foster-Nyarko E."/>
            <person name="Jarju S."/>
            <person name="Secka A."/>
            <person name="Antonio M."/>
            <person name="Oren A."/>
            <person name="Chaudhuri R."/>
            <person name="La Ragione R.M."/>
            <person name="Hildebrand F."/>
            <person name="Pallen M.J."/>
        </authorList>
    </citation>
    <scope>NUCLEOTIDE SEQUENCE [LARGE SCALE GENOMIC DNA]</scope>
    <source>
        <strain evidence="4 5">Sa3CUA8</strain>
    </source>
</reference>
<dbReference type="Pfam" id="PF18576">
    <property type="entry name" value="HTH_52"/>
    <property type="match status" value="1"/>
</dbReference>
<dbReference type="InterPro" id="IPR036388">
    <property type="entry name" value="WH-like_DNA-bd_sf"/>
</dbReference>
<protein>
    <recommendedName>
        <fullName evidence="6">Nucleotidyltransferase-like domain-containing protein</fullName>
    </recommendedName>
</protein>
<dbReference type="InterPro" id="IPR041143">
    <property type="entry name" value="YgxA_HTH"/>
</dbReference>
<dbReference type="Pfam" id="PF14540">
    <property type="entry name" value="NTF-like"/>
    <property type="match status" value="1"/>
</dbReference>
<organism evidence="4 5">
    <name type="scientific">Sporosarcina gallistercoris</name>
    <dbReference type="NCBI Taxonomy" id="2762245"/>
    <lineage>
        <taxon>Bacteria</taxon>
        <taxon>Bacillati</taxon>
        <taxon>Bacillota</taxon>
        <taxon>Bacilli</taxon>
        <taxon>Bacillales</taxon>
        <taxon>Caryophanaceae</taxon>
        <taxon>Sporosarcina</taxon>
    </lineage>
</organism>
<evidence type="ECO:0000259" key="1">
    <source>
        <dbReference type="Pfam" id="PF14540"/>
    </source>
</evidence>
<dbReference type="InterPro" id="IPR054515">
    <property type="entry name" value="YgxA-like_substrate-bd"/>
</dbReference>
<evidence type="ECO:0000313" key="4">
    <source>
        <dbReference type="EMBL" id="MBD7908656.1"/>
    </source>
</evidence>
<dbReference type="InterPro" id="IPR043519">
    <property type="entry name" value="NT_sf"/>
</dbReference>
<dbReference type="Proteomes" id="UP000659496">
    <property type="component" value="Unassembled WGS sequence"/>
</dbReference>
<feature type="domain" description="Nucleotidyltransferase-like" evidence="1">
    <location>
        <begin position="1"/>
        <end position="118"/>
    </location>
</feature>
<sequence>MEQTLRPIYQERASFPDTLGVLLVSKRWEGDPLTDTFDEILLIISSSNTIPIQTKHYTDGEEKAALHIISENQLKKWLLLGTKRKVVDWLFYGKVFFDRNEYIEDLKRELHEHPFFGRDLKMGIELAKLVRRYMEGKSFFEQHHYMDAYHHAVQSLHHLARLAVIEKGILPEVTVWSQVKKIDPSIYKLYEELIMSDEAIEKRLELMFLASEFFIHNRTEYGARHILEVMSQKETWRIQELHEHEELKMYSVDLEMLIEFLIEKNIIKVLSIDSKNDFLYHRRYSVID</sequence>
<proteinExistence type="predicted"/>
<name>A0ABR8PKH3_9BACL</name>
<dbReference type="RefSeq" id="WP_191690002.1">
    <property type="nucleotide sequence ID" value="NZ_JACSQY010000006.1"/>
</dbReference>
<gene>
    <name evidence="4" type="ORF">H9659_09975</name>
</gene>